<dbReference type="SUPFAM" id="SSF55811">
    <property type="entry name" value="Nudix"/>
    <property type="match status" value="1"/>
</dbReference>
<sequence length="124" mass="12407">MALIEDVRVAGTCVVVVDDAGLVLVVRGGAGLGLPRGPVGGGETVAEAAARVVAEQTGVVVEERFAPLGVGPGGAVCLRARPAEGDLAERALWIEPEDLDGLTLAAGVRELIEQAVDAGTARTG</sequence>
<dbReference type="InterPro" id="IPR000086">
    <property type="entry name" value="NUDIX_hydrolase_dom"/>
</dbReference>
<evidence type="ECO:0000313" key="2">
    <source>
        <dbReference type="EMBL" id="OLR89579.1"/>
    </source>
</evidence>
<dbReference type="RefSeq" id="WP_075978762.1">
    <property type="nucleotide sequence ID" value="NZ_MKQR01000032.1"/>
</dbReference>
<name>A0A1Q9LC39_9PSEU</name>
<dbReference type="AlphaFoldDB" id="A0A1Q9LC39"/>
<dbReference type="Proteomes" id="UP000186040">
    <property type="component" value="Unassembled WGS sequence"/>
</dbReference>
<gene>
    <name evidence="2" type="ORF">BJP25_05785</name>
</gene>
<organism evidence="2 3">
    <name type="scientific">Actinokineospora bangkokensis</name>
    <dbReference type="NCBI Taxonomy" id="1193682"/>
    <lineage>
        <taxon>Bacteria</taxon>
        <taxon>Bacillati</taxon>
        <taxon>Actinomycetota</taxon>
        <taxon>Actinomycetes</taxon>
        <taxon>Pseudonocardiales</taxon>
        <taxon>Pseudonocardiaceae</taxon>
        <taxon>Actinokineospora</taxon>
    </lineage>
</organism>
<reference evidence="2 3" key="1">
    <citation type="submission" date="2016-10" db="EMBL/GenBank/DDBJ databases">
        <title>The Draft Genome Sequence of Actinokineospora bangkokensis 44EHWT reveals the biosynthetic pathway of antifungal compounds Thailandins with unusual extender unit butylmalonyl-CoA.</title>
        <authorList>
            <person name="Greule A."/>
            <person name="Intra B."/>
            <person name="Flemming S."/>
            <person name="Rommel M.G."/>
            <person name="Panbangred W."/>
            <person name="Bechthold A."/>
        </authorList>
    </citation>
    <scope>NUCLEOTIDE SEQUENCE [LARGE SCALE GENOMIC DNA]</scope>
    <source>
        <strain evidence="2 3">44EHW</strain>
    </source>
</reference>
<keyword evidence="3" id="KW-1185">Reference proteome</keyword>
<evidence type="ECO:0000313" key="3">
    <source>
        <dbReference type="Proteomes" id="UP000186040"/>
    </source>
</evidence>
<dbReference type="STRING" id="1193682.BJP25_05785"/>
<dbReference type="EMBL" id="MKQR01000032">
    <property type="protein sequence ID" value="OLR89579.1"/>
    <property type="molecule type" value="Genomic_DNA"/>
</dbReference>
<dbReference type="Gene3D" id="3.90.79.10">
    <property type="entry name" value="Nucleoside Triphosphate Pyrophosphohydrolase"/>
    <property type="match status" value="1"/>
</dbReference>
<evidence type="ECO:0000259" key="1">
    <source>
        <dbReference type="Pfam" id="PF00293"/>
    </source>
</evidence>
<feature type="domain" description="Nudix hydrolase" evidence="1">
    <location>
        <begin position="10"/>
        <end position="70"/>
    </location>
</feature>
<comment type="caution">
    <text evidence="2">The sequence shown here is derived from an EMBL/GenBank/DDBJ whole genome shotgun (WGS) entry which is preliminary data.</text>
</comment>
<proteinExistence type="predicted"/>
<protein>
    <recommendedName>
        <fullName evidence="1">Nudix hydrolase domain-containing protein</fullName>
    </recommendedName>
</protein>
<dbReference type="Pfam" id="PF00293">
    <property type="entry name" value="NUDIX"/>
    <property type="match status" value="1"/>
</dbReference>
<dbReference type="InterPro" id="IPR015797">
    <property type="entry name" value="NUDIX_hydrolase-like_dom_sf"/>
</dbReference>
<accession>A0A1Q9LC39</accession>